<name>A0A7Y9UQJ8_9ACTN</name>
<evidence type="ECO:0008006" key="3">
    <source>
        <dbReference type="Google" id="ProtNLM"/>
    </source>
</evidence>
<comment type="caution">
    <text evidence="1">The sequence shown here is derived from an EMBL/GenBank/DDBJ whole genome shotgun (WGS) entry which is preliminary data.</text>
</comment>
<sequence>MTTRLPVSIDPYPDESIPSMLRRLSTTTGIPVHNLYPYGVSDRITVRQVGALARTLGLPTRRLRTHMLPQRLAGRNGRKAASIELRRGDRTICSACGIGSLWSGMVWVSHCPRCQSPLDDGGGADGAVHALEMQDAVLRSMQTPAVGLADRRQRLLRLLRLHVHLATTTGPATTGRSWQAPAWIAGFAEHAWPASRTVQATRDLIGERTLTHLGEPPAREDDDAAARAELHDQLRGSGITEAAIPDYLHPRYPALDVDAAGEDLGHGIARALRREAIHTATGARPTVAELDEQYGDTRKRPMIATYVHHLGNTAAGLRILAHETDRLAHAGIRDYRYRRAVLTTLHSVPTSTLALTAVPRTTRNQKLAAAWIWLELTHGTLGLSPHHAGMRRELRSFDRALLPEDRLILIEYGHQLLVAVAVDVARDAQQTLTLAARHTNVG</sequence>
<organism evidence="1 2">
    <name type="scientific">Nocardioides daedukensis</name>
    <dbReference type="NCBI Taxonomy" id="634462"/>
    <lineage>
        <taxon>Bacteria</taxon>
        <taxon>Bacillati</taxon>
        <taxon>Actinomycetota</taxon>
        <taxon>Actinomycetes</taxon>
        <taxon>Propionibacteriales</taxon>
        <taxon>Nocardioidaceae</taxon>
        <taxon>Nocardioides</taxon>
    </lineage>
</organism>
<reference evidence="1 2" key="1">
    <citation type="submission" date="2020-07" db="EMBL/GenBank/DDBJ databases">
        <title>Sequencing the genomes of 1000 actinobacteria strains.</title>
        <authorList>
            <person name="Klenk H.-P."/>
        </authorList>
    </citation>
    <scope>NUCLEOTIDE SEQUENCE [LARGE SCALE GENOMIC DNA]</scope>
    <source>
        <strain evidence="1 2">DSM 23819</strain>
    </source>
</reference>
<proteinExistence type="predicted"/>
<accession>A0A7Y9UQJ8</accession>
<dbReference type="RefSeq" id="WP_179502410.1">
    <property type="nucleotide sequence ID" value="NZ_JACCAA010000001.1"/>
</dbReference>
<evidence type="ECO:0000313" key="2">
    <source>
        <dbReference type="Proteomes" id="UP000540656"/>
    </source>
</evidence>
<dbReference type="Proteomes" id="UP000540656">
    <property type="component" value="Unassembled WGS sequence"/>
</dbReference>
<protein>
    <recommendedName>
        <fullName evidence="3">TniQ protein</fullName>
    </recommendedName>
</protein>
<dbReference type="AlphaFoldDB" id="A0A7Y9UQJ8"/>
<gene>
    <name evidence="1" type="ORF">BJ980_002275</name>
</gene>
<dbReference type="EMBL" id="JACCAA010000001">
    <property type="protein sequence ID" value="NYG59352.1"/>
    <property type="molecule type" value="Genomic_DNA"/>
</dbReference>
<evidence type="ECO:0000313" key="1">
    <source>
        <dbReference type="EMBL" id="NYG59352.1"/>
    </source>
</evidence>
<keyword evidence="2" id="KW-1185">Reference proteome</keyword>